<dbReference type="AlphaFoldDB" id="A0A4Y2GGY0"/>
<dbReference type="Proteomes" id="UP000499080">
    <property type="component" value="Unassembled WGS sequence"/>
</dbReference>
<comment type="caution">
    <text evidence="1">The sequence shown here is derived from an EMBL/GenBank/DDBJ whole genome shotgun (WGS) entry which is preliminary data.</text>
</comment>
<dbReference type="EMBL" id="BGPR01001361">
    <property type="protein sequence ID" value="GBM52036.1"/>
    <property type="molecule type" value="Genomic_DNA"/>
</dbReference>
<evidence type="ECO:0000313" key="1">
    <source>
        <dbReference type="EMBL" id="GBM52036.1"/>
    </source>
</evidence>
<gene>
    <name evidence="1" type="ORF">AVEN_42050_1</name>
</gene>
<name>A0A4Y2GGY0_ARAVE</name>
<protein>
    <submittedName>
        <fullName evidence="1">Uncharacterized protein</fullName>
    </submittedName>
</protein>
<keyword evidence="2" id="KW-1185">Reference proteome</keyword>
<evidence type="ECO:0000313" key="2">
    <source>
        <dbReference type="Proteomes" id="UP000499080"/>
    </source>
</evidence>
<sequence length="106" mass="12046">MPSVDNLANKCLVSTKYFNETGKLFTHINASYLKEPAASNSAESKNLLQSGYYSNKLQPWRCHLYSYQKVEPKYLISPQLAHEILQTQNQQSNISLSPTIQYGESD</sequence>
<accession>A0A4Y2GGY0</accession>
<reference evidence="1 2" key="1">
    <citation type="journal article" date="2019" name="Sci. Rep.">
        <title>Orb-weaving spider Araneus ventricosus genome elucidates the spidroin gene catalogue.</title>
        <authorList>
            <person name="Kono N."/>
            <person name="Nakamura H."/>
            <person name="Ohtoshi R."/>
            <person name="Moran D.A.P."/>
            <person name="Shinohara A."/>
            <person name="Yoshida Y."/>
            <person name="Fujiwara M."/>
            <person name="Mori M."/>
            <person name="Tomita M."/>
            <person name="Arakawa K."/>
        </authorList>
    </citation>
    <scope>NUCLEOTIDE SEQUENCE [LARGE SCALE GENOMIC DNA]</scope>
</reference>
<proteinExistence type="predicted"/>
<organism evidence="1 2">
    <name type="scientific">Araneus ventricosus</name>
    <name type="common">Orbweaver spider</name>
    <name type="synonym">Epeira ventricosa</name>
    <dbReference type="NCBI Taxonomy" id="182803"/>
    <lineage>
        <taxon>Eukaryota</taxon>
        <taxon>Metazoa</taxon>
        <taxon>Ecdysozoa</taxon>
        <taxon>Arthropoda</taxon>
        <taxon>Chelicerata</taxon>
        <taxon>Arachnida</taxon>
        <taxon>Araneae</taxon>
        <taxon>Araneomorphae</taxon>
        <taxon>Entelegynae</taxon>
        <taxon>Araneoidea</taxon>
        <taxon>Araneidae</taxon>
        <taxon>Araneus</taxon>
    </lineage>
</organism>